<proteinExistence type="inferred from homology"/>
<dbReference type="PANTHER" id="PTHR23355:SF9">
    <property type="entry name" value="DIS3-LIKE EXONUCLEASE 2"/>
    <property type="match status" value="1"/>
</dbReference>
<keyword evidence="4 8" id="KW-0540">Nuclease</keyword>
<name>A0A3M8CHC9_9BACL</name>
<dbReference type="InterPro" id="IPR011129">
    <property type="entry name" value="CSD"/>
</dbReference>
<dbReference type="GO" id="GO:0008859">
    <property type="term" value="F:exoribonuclease II activity"/>
    <property type="evidence" value="ECO:0007669"/>
    <property type="project" value="UniProtKB-UniRule"/>
</dbReference>
<dbReference type="PROSITE" id="PS50126">
    <property type="entry name" value="S1"/>
    <property type="match status" value="1"/>
</dbReference>
<dbReference type="PROSITE" id="PS01175">
    <property type="entry name" value="RIBONUCLEASE_II"/>
    <property type="match status" value="1"/>
</dbReference>
<evidence type="ECO:0000256" key="1">
    <source>
        <dbReference type="ARBA" id="ARBA00001849"/>
    </source>
</evidence>
<feature type="compositionally biased region" description="Basic and acidic residues" evidence="9">
    <location>
        <begin position="715"/>
        <end position="755"/>
    </location>
</feature>
<dbReference type="AlphaFoldDB" id="A0A3M8CHC9"/>
<feature type="compositionally biased region" description="Basic residues" evidence="9">
    <location>
        <begin position="819"/>
        <end position="836"/>
    </location>
</feature>
<dbReference type="PANTHER" id="PTHR23355">
    <property type="entry name" value="RIBONUCLEASE"/>
    <property type="match status" value="1"/>
</dbReference>
<dbReference type="Pfam" id="PF00575">
    <property type="entry name" value="S1"/>
    <property type="match status" value="1"/>
</dbReference>
<dbReference type="SMART" id="SM00357">
    <property type="entry name" value="CSP"/>
    <property type="match status" value="2"/>
</dbReference>
<comment type="similarity">
    <text evidence="8">Belongs to the RNR ribonuclease family. RNase R subfamily.</text>
</comment>
<evidence type="ECO:0000256" key="5">
    <source>
        <dbReference type="ARBA" id="ARBA00022801"/>
    </source>
</evidence>
<dbReference type="HAMAP" id="MF_01895">
    <property type="entry name" value="RNase_R"/>
    <property type="match status" value="1"/>
</dbReference>
<dbReference type="InterPro" id="IPR040476">
    <property type="entry name" value="CSD2"/>
</dbReference>
<evidence type="ECO:0000256" key="7">
    <source>
        <dbReference type="ARBA" id="ARBA00022884"/>
    </source>
</evidence>
<organism evidence="11 12">
    <name type="scientific">Brevibacillus panacihumi</name>
    <dbReference type="NCBI Taxonomy" id="497735"/>
    <lineage>
        <taxon>Bacteria</taxon>
        <taxon>Bacillati</taxon>
        <taxon>Bacillota</taxon>
        <taxon>Bacilli</taxon>
        <taxon>Bacillales</taxon>
        <taxon>Paenibacillaceae</taxon>
        <taxon>Brevibacillus</taxon>
    </lineage>
</organism>
<gene>
    <name evidence="8 11" type="primary">rnr</name>
    <name evidence="11" type="ORF">EDM58_19685</name>
</gene>
<keyword evidence="5 8" id="KW-0378">Hydrolase</keyword>
<evidence type="ECO:0000256" key="2">
    <source>
        <dbReference type="ARBA" id="ARBA00004496"/>
    </source>
</evidence>
<dbReference type="GO" id="GO:0005829">
    <property type="term" value="C:cytosol"/>
    <property type="evidence" value="ECO:0007669"/>
    <property type="project" value="TreeGrafter"/>
</dbReference>
<comment type="caution">
    <text evidence="11">The sequence shown here is derived from an EMBL/GenBank/DDBJ whole genome shotgun (WGS) entry which is preliminary data.</text>
</comment>
<keyword evidence="3 8" id="KW-0963">Cytoplasm</keyword>
<dbReference type="Pfam" id="PF00773">
    <property type="entry name" value="RNB"/>
    <property type="match status" value="1"/>
</dbReference>
<comment type="subcellular location">
    <subcellularLocation>
        <location evidence="2 8">Cytoplasm</location>
    </subcellularLocation>
</comment>
<dbReference type="NCBIfam" id="TIGR00358">
    <property type="entry name" value="3_prime_RNase"/>
    <property type="match status" value="1"/>
</dbReference>
<dbReference type="InterPro" id="IPR001900">
    <property type="entry name" value="RNase_II/R"/>
</dbReference>
<feature type="region of interest" description="Disordered" evidence="9">
    <location>
        <begin position="713"/>
        <end position="796"/>
    </location>
</feature>
<dbReference type="Pfam" id="PF17876">
    <property type="entry name" value="CSD2"/>
    <property type="match status" value="1"/>
</dbReference>
<dbReference type="SMART" id="SM00316">
    <property type="entry name" value="S1"/>
    <property type="match status" value="1"/>
</dbReference>
<dbReference type="Gene3D" id="2.40.50.140">
    <property type="entry name" value="Nucleic acid-binding proteins"/>
    <property type="match status" value="3"/>
</dbReference>
<evidence type="ECO:0000313" key="11">
    <source>
        <dbReference type="EMBL" id="RNB74737.1"/>
    </source>
</evidence>
<comment type="catalytic activity">
    <reaction evidence="1 8">
        <text>Exonucleolytic cleavage in the 3'- to 5'-direction to yield nucleoside 5'-phosphates.</text>
        <dbReference type="EC" id="3.1.13.1"/>
    </reaction>
</comment>
<evidence type="ECO:0000256" key="9">
    <source>
        <dbReference type="SAM" id="MobiDB-lite"/>
    </source>
</evidence>
<feature type="region of interest" description="Disordered" evidence="9">
    <location>
        <begin position="814"/>
        <end position="836"/>
    </location>
</feature>
<dbReference type="InterPro" id="IPR004476">
    <property type="entry name" value="RNase_II/RNase_R"/>
</dbReference>
<dbReference type="InterPro" id="IPR013223">
    <property type="entry name" value="RNase_B_OB_dom"/>
</dbReference>
<dbReference type="CDD" id="cd04471">
    <property type="entry name" value="S1_RNase_R"/>
    <property type="match status" value="1"/>
</dbReference>
<keyword evidence="7 8" id="KW-0694">RNA-binding</keyword>
<dbReference type="GO" id="GO:0006402">
    <property type="term" value="P:mRNA catabolic process"/>
    <property type="evidence" value="ECO:0007669"/>
    <property type="project" value="TreeGrafter"/>
</dbReference>
<keyword evidence="6 8" id="KW-0269">Exonuclease</keyword>
<reference evidence="11 12" key="1">
    <citation type="submission" date="2018-10" db="EMBL/GenBank/DDBJ databases">
        <title>Phylogenomics of Brevibacillus.</title>
        <authorList>
            <person name="Dunlap C."/>
        </authorList>
    </citation>
    <scope>NUCLEOTIDE SEQUENCE [LARGE SCALE GENOMIC DNA]</scope>
    <source>
        <strain evidence="11 12">JCM 15085</strain>
    </source>
</reference>
<dbReference type="FunFam" id="2.40.50.140:FF:000273">
    <property type="entry name" value="Ribonuclease R"/>
    <property type="match status" value="1"/>
</dbReference>
<feature type="domain" description="S1 motif" evidence="10">
    <location>
        <begin position="625"/>
        <end position="705"/>
    </location>
</feature>
<accession>A0A3M8CHC9</accession>
<evidence type="ECO:0000259" key="10">
    <source>
        <dbReference type="PROSITE" id="PS50126"/>
    </source>
</evidence>
<dbReference type="InterPro" id="IPR022966">
    <property type="entry name" value="RNase_II/R_CS"/>
</dbReference>
<protein>
    <recommendedName>
        <fullName evidence="8">Ribonuclease R</fullName>
        <shortName evidence="8">RNase R</shortName>
        <ecNumber evidence="8">3.1.13.1</ecNumber>
    </recommendedName>
</protein>
<dbReference type="InterPro" id="IPR003029">
    <property type="entry name" value="S1_domain"/>
</dbReference>
<dbReference type="InterPro" id="IPR050180">
    <property type="entry name" value="RNR_Ribonuclease"/>
</dbReference>
<dbReference type="EC" id="3.1.13.1" evidence="8"/>
<dbReference type="RefSeq" id="WP_122914836.1">
    <property type="nucleotide sequence ID" value="NZ_RHHT01000048.1"/>
</dbReference>
<dbReference type="SUPFAM" id="SSF50249">
    <property type="entry name" value="Nucleic acid-binding proteins"/>
    <property type="match status" value="4"/>
</dbReference>
<sequence>MKEEDILAFMREQAYHPMTVKELEAAFGIEDADAFKELVKTLNGLEASGEVVRTRANRYGVPEKMNLVRGRLQSHPKGFGFVIQETPESDDIYVHANDMNGALHGDTVLVRVEKEVGGNRLEGRIIRVVERGITEVVGTFKDETYYAFVIPDEKRLGKDIFIPKEAYNGAVDGHKVVAKIVRYPEGRVNPEGEVVEILGHKNDPGVDILSIIRKFGLPESFPEEVLAEADAAPDEISEEEIQGRRDLRDRMMVTIDGADAKDLDDAVSLEKLPNGNVRLGVHIADVSYYVRENSALDQEAYRRGTSVYLVDRVIPMLPHRLSNGICSLNPQVDRLTISCDMEMGPDAKVVKYDIFLSVIRTNERMTYADVRSILEDKDEALIEKYSDLVPMFQEMEKLALKLRKKRMQRGAIDFDFREAKIYVNDEGTPTDIGFRTRSIAEQIIEEFMLAANETVAEHFHWMKQPFMYRIHEDPNQEKLMAFMEFVTNFGYSIRGKGNSVHPRALQQLLEEVKGKPEEIIISTVMLRSMKQARYDAESLGHYGLSTDFYTHFTSPIRRYPDLIVHRRIRDWIEKGEQLPEKRLAYWQEHMPLIAEHASQRERLAVDAERETDDLKKAEFMLERVGEEFEGVISSVTSFGIFVELPNTIEGLVHVSYLTDDYYHYHERMYALVGERTGKQYRIGDVVQVRVSNVNVDERTIDFEIVGMTKAAGFRGSRERTPKVIDGRGKERKAGARSKQDRSRTDRPGRDKDKTHPAAIRQKYKERRASQTTAGGKKPQRRTGEAGAAGSEDVVALTTGEGADTAVQKQKGFWEDLVQSKKKKRKNVASQVKRKRR</sequence>
<dbReference type="InterPro" id="IPR012340">
    <property type="entry name" value="NA-bd_OB-fold"/>
</dbReference>
<dbReference type="NCBIfam" id="TIGR02063">
    <property type="entry name" value="RNase_R"/>
    <property type="match status" value="1"/>
</dbReference>
<dbReference type="GO" id="GO:0003723">
    <property type="term" value="F:RNA binding"/>
    <property type="evidence" value="ECO:0007669"/>
    <property type="project" value="UniProtKB-UniRule"/>
</dbReference>
<evidence type="ECO:0000256" key="8">
    <source>
        <dbReference type="HAMAP-Rule" id="MF_01895"/>
    </source>
</evidence>
<evidence type="ECO:0000313" key="12">
    <source>
        <dbReference type="Proteomes" id="UP000281915"/>
    </source>
</evidence>
<dbReference type="InterPro" id="IPR011805">
    <property type="entry name" value="RNase_R"/>
</dbReference>
<dbReference type="FunFam" id="2.40.50.140:FF:000213">
    <property type="entry name" value="Ribonuclease R"/>
    <property type="match status" value="1"/>
</dbReference>
<dbReference type="SMART" id="SM00955">
    <property type="entry name" value="RNB"/>
    <property type="match status" value="1"/>
</dbReference>
<evidence type="ECO:0000256" key="3">
    <source>
        <dbReference type="ARBA" id="ARBA00022490"/>
    </source>
</evidence>
<evidence type="ECO:0000256" key="4">
    <source>
        <dbReference type="ARBA" id="ARBA00022722"/>
    </source>
</evidence>
<dbReference type="EMBL" id="RHHT01000048">
    <property type="protein sequence ID" value="RNB74737.1"/>
    <property type="molecule type" value="Genomic_DNA"/>
</dbReference>
<evidence type="ECO:0000256" key="6">
    <source>
        <dbReference type="ARBA" id="ARBA00022839"/>
    </source>
</evidence>
<dbReference type="Pfam" id="PF08206">
    <property type="entry name" value="OB_RNB"/>
    <property type="match status" value="1"/>
</dbReference>
<comment type="function">
    <text evidence="8">3'-5' exoribonuclease that releases 5'-nucleoside monophosphates and is involved in maturation of structured RNAs.</text>
</comment>
<dbReference type="Proteomes" id="UP000281915">
    <property type="component" value="Unassembled WGS sequence"/>
</dbReference>